<evidence type="ECO:0008006" key="3">
    <source>
        <dbReference type="Google" id="ProtNLM"/>
    </source>
</evidence>
<protein>
    <recommendedName>
        <fullName evidence="3">TIGR02647 family protein</fullName>
    </recommendedName>
</protein>
<dbReference type="Pfam" id="PF18918">
    <property type="entry name" value="DUF5669"/>
    <property type="match status" value="1"/>
</dbReference>
<proteinExistence type="predicted"/>
<comment type="caution">
    <text evidence="1">The sequence shown here is derived from an EMBL/GenBank/DDBJ whole genome shotgun (WGS) entry which is preliminary data.</text>
</comment>
<accession>A0ABM8ZSB3</accession>
<dbReference type="EMBL" id="CAKLDI010000001">
    <property type="protein sequence ID" value="CAH0533196.1"/>
    <property type="molecule type" value="Genomic_DNA"/>
</dbReference>
<sequence>MPLNQEQLTELNLLLAFDLDSMHQGVKVSSHEAPKQAEAMARLHAKGIVTEVDGGYLTHMGIEAAERAHKLCAMLKEGY</sequence>
<gene>
    <name evidence="1" type="ORF">VST7929_01058</name>
</gene>
<dbReference type="RefSeq" id="WP_237465481.1">
    <property type="nucleotide sequence ID" value="NZ_CAKLDI010000001.1"/>
</dbReference>
<dbReference type="NCBIfam" id="TIGR02647">
    <property type="entry name" value="DNA"/>
    <property type="match status" value="1"/>
</dbReference>
<dbReference type="InterPro" id="IPR013468">
    <property type="entry name" value="CHP02647"/>
</dbReference>
<dbReference type="Proteomes" id="UP000838672">
    <property type="component" value="Unassembled WGS sequence"/>
</dbReference>
<evidence type="ECO:0000313" key="1">
    <source>
        <dbReference type="EMBL" id="CAH0533196.1"/>
    </source>
</evidence>
<organism evidence="1 2">
    <name type="scientific">Vibrio stylophorae</name>
    <dbReference type="NCBI Taxonomy" id="659351"/>
    <lineage>
        <taxon>Bacteria</taxon>
        <taxon>Pseudomonadati</taxon>
        <taxon>Pseudomonadota</taxon>
        <taxon>Gammaproteobacteria</taxon>
        <taxon>Vibrionales</taxon>
        <taxon>Vibrionaceae</taxon>
        <taxon>Vibrio</taxon>
    </lineage>
</organism>
<keyword evidence="2" id="KW-1185">Reference proteome</keyword>
<evidence type="ECO:0000313" key="2">
    <source>
        <dbReference type="Proteomes" id="UP000838672"/>
    </source>
</evidence>
<reference evidence="1" key="1">
    <citation type="submission" date="2021-11" db="EMBL/GenBank/DDBJ databases">
        <authorList>
            <person name="Rodrigo-Torres L."/>
            <person name="Arahal R. D."/>
            <person name="Lucena T."/>
        </authorList>
    </citation>
    <scope>NUCLEOTIDE SEQUENCE</scope>
    <source>
        <strain evidence="1">CECT 7929</strain>
    </source>
</reference>
<name>A0ABM8ZSB3_9VIBR</name>